<keyword evidence="2" id="KW-0963">Cytoplasm</keyword>
<evidence type="ECO:0000256" key="4">
    <source>
        <dbReference type="SAM" id="MobiDB-lite"/>
    </source>
</evidence>
<organism evidence="6 7">
    <name type="scientific">Trametes cubensis</name>
    <dbReference type="NCBI Taxonomy" id="1111947"/>
    <lineage>
        <taxon>Eukaryota</taxon>
        <taxon>Fungi</taxon>
        <taxon>Dikarya</taxon>
        <taxon>Basidiomycota</taxon>
        <taxon>Agaricomycotina</taxon>
        <taxon>Agaricomycetes</taxon>
        <taxon>Polyporales</taxon>
        <taxon>Polyporaceae</taxon>
        <taxon>Trametes</taxon>
    </lineage>
</organism>
<accession>A0AAD7TTQ9</accession>
<evidence type="ECO:0000256" key="2">
    <source>
        <dbReference type="ARBA" id="ARBA00022490"/>
    </source>
</evidence>
<feature type="region of interest" description="Disordered" evidence="4">
    <location>
        <begin position="132"/>
        <end position="187"/>
    </location>
</feature>
<reference evidence="6" key="1">
    <citation type="submission" date="2022-11" db="EMBL/GenBank/DDBJ databases">
        <title>Genome Sequence of Cubamyces cubensis.</title>
        <authorList>
            <person name="Buettner E."/>
        </authorList>
    </citation>
    <scope>NUCLEOTIDE SEQUENCE</scope>
    <source>
        <strain evidence="6">MPL-01</strain>
    </source>
</reference>
<dbReference type="NCBIfam" id="TIGR00730">
    <property type="entry name" value="Rossman fold protein, TIGR00730 family"/>
    <property type="match status" value="1"/>
</dbReference>
<evidence type="ECO:0000313" key="6">
    <source>
        <dbReference type="EMBL" id="KAJ8482132.1"/>
    </source>
</evidence>
<dbReference type="InterPro" id="IPR018222">
    <property type="entry name" value="Nuclear_transport_factor_2_euk"/>
</dbReference>
<name>A0AAD7TTQ9_9APHY</name>
<dbReference type="GO" id="GO:0009691">
    <property type="term" value="P:cytokinin biosynthetic process"/>
    <property type="evidence" value="ECO:0007669"/>
    <property type="project" value="InterPro"/>
</dbReference>
<dbReference type="SUPFAM" id="SSF102405">
    <property type="entry name" value="MCP/YpsA-like"/>
    <property type="match status" value="1"/>
</dbReference>
<dbReference type="Gene3D" id="3.40.50.450">
    <property type="match status" value="1"/>
</dbReference>
<comment type="caution">
    <text evidence="6">The sequence shown here is derived from an EMBL/GenBank/DDBJ whole genome shotgun (WGS) entry which is preliminary data.</text>
</comment>
<dbReference type="PANTHER" id="PTHR31223">
    <property type="entry name" value="LOG FAMILY PROTEIN YJL055W"/>
    <property type="match status" value="1"/>
</dbReference>
<dbReference type="InterPro" id="IPR005269">
    <property type="entry name" value="LOG"/>
</dbReference>
<keyword evidence="7" id="KW-1185">Reference proteome</keyword>
<evidence type="ECO:0000259" key="5">
    <source>
        <dbReference type="PROSITE" id="PS50177"/>
    </source>
</evidence>
<dbReference type="AlphaFoldDB" id="A0AAD7TTQ9"/>
<evidence type="ECO:0000313" key="7">
    <source>
        <dbReference type="Proteomes" id="UP001215151"/>
    </source>
</evidence>
<dbReference type="GO" id="GO:0016799">
    <property type="term" value="F:hydrolase activity, hydrolyzing N-glycosyl compounds"/>
    <property type="evidence" value="ECO:0007669"/>
    <property type="project" value="TreeGrafter"/>
</dbReference>
<dbReference type="PANTHER" id="PTHR31223:SF70">
    <property type="entry name" value="LOG FAMILY PROTEIN YJL055W"/>
    <property type="match status" value="1"/>
</dbReference>
<dbReference type="InterPro" id="IPR002075">
    <property type="entry name" value="NTF2_dom"/>
</dbReference>
<dbReference type="GO" id="GO:0005635">
    <property type="term" value="C:nuclear envelope"/>
    <property type="evidence" value="ECO:0007669"/>
    <property type="project" value="UniProtKB-ARBA"/>
</dbReference>
<dbReference type="GO" id="GO:0006606">
    <property type="term" value="P:protein import into nucleus"/>
    <property type="evidence" value="ECO:0007669"/>
    <property type="project" value="UniProtKB-ARBA"/>
</dbReference>
<evidence type="ECO:0000256" key="1">
    <source>
        <dbReference type="ARBA" id="ARBA00004496"/>
    </source>
</evidence>
<sequence>MADINAVAKQFTDFYYTTFDTSRAGLQSLYRDNSMLTWEGTPILGAANIAEKLTSLPFEKVQHKITTLDAQPSSPSVASMIVSVTGLLVVDDSTNPLQFSQVFQLIPDGGSYYVYNDIFRLNYGASAALDGEDAHQRGHEQDPDDARPPMTHSSLRTLSSWFQQGPTTRKRTKARADQRTGTTSPNAALNISAPFNVVMTVQKTEPETRAVAVFCGSSAGNSPAFKKAAESLGKAIVEADRSLVYGGGSAGIMGAVSNAVTEAGGSVVGVAPFAMVAAGGEIDQTKGVHQPHIQLKANGSDKVQTIVVNSMHERKAEMAKRSCAFIALPGGYGTFEEVLEVVCWSQVGIHSKPVIVLNIRNFYNPLRELIRNGIYEGYILEKNERLVHFVDGPADLAEHESFDWGKAAMEALEKWEGVAASHFYNWHLRKEGKTDDDTLSAA</sequence>
<dbReference type="InterPro" id="IPR032710">
    <property type="entry name" value="NTF2-like_dom_sf"/>
</dbReference>
<dbReference type="Pfam" id="PF03641">
    <property type="entry name" value="Lysine_decarbox"/>
    <property type="match status" value="1"/>
</dbReference>
<feature type="compositionally biased region" description="Basic and acidic residues" evidence="4">
    <location>
        <begin position="132"/>
        <end position="147"/>
    </location>
</feature>
<dbReference type="CDD" id="cd00780">
    <property type="entry name" value="NTF2"/>
    <property type="match status" value="1"/>
</dbReference>
<dbReference type="Pfam" id="PF02136">
    <property type="entry name" value="NTF2"/>
    <property type="match status" value="1"/>
</dbReference>
<proteinExistence type="predicted"/>
<dbReference type="PROSITE" id="PS50177">
    <property type="entry name" value="NTF2_DOMAIN"/>
    <property type="match status" value="1"/>
</dbReference>
<comment type="subcellular location">
    <subcellularLocation>
        <location evidence="1">Cytoplasm</location>
    </subcellularLocation>
</comment>
<dbReference type="Proteomes" id="UP001215151">
    <property type="component" value="Unassembled WGS sequence"/>
</dbReference>
<dbReference type="GO" id="GO:0005829">
    <property type="term" value="C:cytosol"/>
    <property type="evidence" value="ECO:0007669"/>
    <property type="project" value="TreeGrafter"/>
</dbReference>
<dbReference type="Gene3D" id="3.10.450.50">
    <property type="match status" value="1"/>
</dbReference>
<dbReference type="SUPFAM" id="SSF54427">
    <property type="entry name" value="NTF2-like"/>
    <property type="match status" value="1"/>
</dbReference>
<dbReference type="EMBL" id="JAPEVG010000121">
    <property type="protein sequence ID" value="KAJ8482132.1"/>
    <property type="molecule type" value="Genomic_DNA"/>
</dbReference>
<protein>
    <recommendedName>
        <fullName evidence="3">Nuclear transport factor 2</fullName>
    </recommendedName>
</protein>
<gene>
    <name evidence="6" type="ORF">ONZ51_g5569</name>
</gene>
<dbReference type="FunFam" id="3.10.450.50:FF:000005">
    <property type="entry name" value="Nuclear transport factor 2"/>
    <property type="match status" value="1"/>
</dbReference>
<evidence type="ECO:0000256" key="3">
    <source>
        <dbReference type="ARBA" id="ARBA00026247"/>
    </source>
</evidence>
<dbReference type="InterPro" id="IPR031100">
    <property type="entry name" value="LOG_fam"/>
</dbReference>
<feature type="compositionally biased region" description="Polar residues" evidence="4">
    <location>
        <begin position="151"/>
        <end position="167"/>
    </location>
</feature>
<feature type="domain" description="NTF2" evidence="5">
    <location>
        <begin position="7"/>
        <end position="121"/>
    </location>
</feature>